<dbReference type="UniPathway" id="UPA00148"/>
<proteinExistence type="predicted"/>
<organism evidence="4 5">
    <name type="scientific">Hymenobacter nivis</name>
    <dbReference type="NCBI Taxonomy" id="1850093"/>
    <lineage>
        <taxon>Bacteria</taxon>
        <taxon>Pseudomonadati</taxon>
        <taxon>Bacteroidota</taxon>
        <taxon>Cytophagia</taxon>
        <taxon>Cytophagales</taxon>
        <taxon>Hymenobacteraceae</taxon>
        <taxon>Hymenobacter</taxon>
    </lineage>
</organism>
<keyword evidence="2" id="KW-0169">Cobalamin biosynthesis</keyword>
<comment type="pathway">
    <text evidence="1">Cofactor biosynthesis; adenosylcobalamin biosynthesis.</text>
</comment>
<accession>A0A2Z3GIS8</accession>
<keyword evidence="5" id="KW-1185">Reference proteome</keyword>
<dbReference type="PROSITE" id="PS51014">
    <property type="entry name" value="COBK_CBIJ"/>
    <property type="match status" value="1"/>
</dbReference>
<reference evidence="5" key="1">
    <citation type="submission" date="2018-04" db="EMBL/GenBank/DDBJ databases">
        <title>Complete genome of Antarctic heterotrophic bacterium Hymenobacter nivis.</title>
        <authorList>
            <person name="Terashima M."/>
        </authorList>
    </citation>
    <scope>NUCLEOTIDE SEQUENCE [LARGE SCALE GENOMIC DNA]</scope>
    <source>
        <strain evidence="5">NBRC 111535</strain>
    </source>
</reference>
<dbReference type="KEGG" id="hnv:DDQ68_09670"/>
<evidence type="ECO:0000313" key="4">
    <source>
        <dbReference type="EMBL" id="AWM33018.1"/>
    </source>
</evidence>
<evidence type="ECO:0000256" key="2">
    <source>
        <dbReference type="ARBA" id="ARBA00022573"/>
    </source>
</evidence>
<dbReference type="PANTHER" id="PTHR36925">
    <property type="entry name" value="COBALT-PRECORRIN-6A REDUCTASE"/>
    <property type="match status" value="1"/>
</dbReference>
<dbReference type="InterPro" id="IPR003723">
    <property type="entry name" value="Precorrin-6x_reduct"/>
</dbReference>
<keyword evidence="3" id="KW-0560">Oxidoreductase</keyword>
<gene>
    <name evidence="4" type="ORF">DDQ68_09670</name>
</gene>
<evidence type="ECO:0000313" key="5">
    <source>
        <dbReference type="Proteomes" id="UP000245999"/>
    </source>
</evidence>
<evidence type="ECO:0000256" key="3">
    <source>
        <dbReference type="ARBA" id="ARBA00023002"/>
    </source>
</evidence>
<dbReference type="AlphaFoldDB" id="A0A2Z3GIS8"/>
<dbReference type="EMBL" id="CP029145">
    <property type="protein sequence ID" value="AWM33018.1"/>
    <property type="molecule type" value="Genomic_DNA"/>
</dbReference>
<evidence type="ECO:0000256" key="1">
    <source>
        <dbReference type="ARBA" id="ARBA00004953"/>
    </source>
</evidence>
<dbReference type="GO" id="GO:0016994">
    <property type="term" value="F:precorrin-6A reductase activity"/>
    <property type="evidence" value="ECO:0007669"/>
    <property type="project" value="InterPro"/>
</dbReference>
<protein>
    <submittedName>
        <fullName evidence="4">Precorrin-6x reductase</fullName>
    </submittedName>
</protein>
<dbReference type="GO" id="GO:0009236">
    <property type="term" value="P:cobalamin biosynthetic process"/>
    <property type="evidence" value="ECO:0007669"/>
    <property type="project" value="UniProtKB-UniPathway"/>
</dbReference>
<dbReference type="Pfam" id="PF02571">
    <property type="entry name" value="CbiJ"/>
    <property type="match status" value="1"/>
</dbReference>
<name>A0A2Z3GIS8_9BACT</name>
<dbReference type="PANTHER" id="PTHR36925:SF1">
    <property type="entry name" value="COBALT-PRECORRIN-6A REDUCTASE"/>
    <property type="match status" value="1"/>
</dbReference>
<dbReference type="OrthoDB" id="9780707at2"/>
<dbReference type="Proteomes" id="UP000245999">
    <property type="component" value="Chromosome"/>
</dbReference>
<sequence>MPARPTPPAAAAKTVLVFGGTTEGKQVAAWLGNTDYTFWYSTKTPVEISLPANGRYRWGALTGAALVAFCQLHQVGCIVHASHPFAEQLHATVAEASRQLRLPVLRFERQYPERLVHPLVHYAADYEEIIDQLLAAGHAPALALSGVQTIGPLRRYWQQRPLFCRVLPREASVALARQAGFPLANLITGWPGAELAEEVALIQRTGAQAVITKESGESGFLSVKIAAALYAGVPIFIVRRPALPAGFRPITRADELLAHLSSNLHGPSPDS</sequence>